<evidence type="ECO:0008006" key="5">
    <source>
        <dbReference type="Google" id="ProtNLM"/>
    </source>
</evidence>
<gene>
    <name evidence="3" type="ORF">Z518_05497</name>
</gene>
<keyword evidence="4" id="KW-1185">Reference proteome</keyword>
<dbReference type="SUPFAM" id="SSF53167">
    <property type="entry name" value="Purine and uridine phosphorylases"/>
    <property type="match status" value="1"/>
</dbReference>
<feature type="domain" description="Nucleoside phosphorylase" evidence="2">
    <location>
        <begin position="9"/>
        <end position="302"/>
    </location>
</feature>
<dbReference type="Gene3D" id="3.40.50.1580">
    <property type="entry name" value="Nucleoside phosphorylase domain"/>
    <property type="match status" value="1"/>
</dbReference>
<dbReference type="InterPro" id="IPR000845">
    <property type="entry name" value="Nucleoside_phosphorylase_d"/>
</dbReference>
<evidence type="ECO:0000259" key="2">
    <source>
        <dbReference type="Pfam" id="PF01048"/>
    </source>
</evidence>
<sequence length="917" mass="102974">MPLSHRDYTVGCICPMGVELAPVKAMLDHIHPNLPTQRDQNSYALGEIGGHNLVIAVLPEIGTSSAATVATQLLNDFPSIRFGLLVGTGAGVPEEEEEGNDIRLGDVVISKPTATFGGVVQYDQGKYSTSGGFEQTGSLAKTPQLLLASVETLAADHRIKGSRVPQYLSEMLQKFPVMEEEYSHPGTEQDLLFQAGYPHPGSPNCRRCDKQRVVEKDSRRNKNPKFHYSTIGSANTVVKDAGLREELRRALKVICVEMEAAGLMDSFPCLVIRGICDYADSHKNKKWQPYAAATAAAYMKELLSIIPAREVTKIPNATIAVQISRLFIGREVEFQKMEAILQPQSESPGSTRKVLILGGMGGIGKTQLAIIYAKRRRHSYSSVFWLNASTEATLNNSLRHFANRILPPETVSNLGSDQVWVHISNWLSELDNTRWLLIFDNYDDPDQYSITEYYPSVAHGSIIITPRTPEDLQGEQIKIKHMTEEEDGLRILATRSDRKTIQSDPGARLLARRLDGFPLALATAGAFLKQTPVDCSTYLQRYEGAWQVTGLYVSQLPEYPNRTLYTTWSLSVARIKDKMPQAVHLLAFLAYFDHQDIWFELFCVNQDKDQPSWYREVTNHKFLFVEAMTVLTRYCLVETHYEKGSYSLHTCVHDWTLDGLNRKVDVSQYWLAFDCVAGHFGPEDWDHLSTIQYQRFTGHARRFVHDRFRQAANHDDSIRTRLNQIVYLAELLWQQMQHKAAEQMYIRALAGHEKALRPDHTRTLGVVNNLGVLYRDQGKLAEAEQIYVRALVGREKALGPDHTGTLGVVNNLGILYRNQGKLAEAEQMCQRALAGYEKTCSETIPALNTVCNLGLVYLAQGKTDEVVKMLQRAVLGPGHPHTLKVVKLLEAILRWKGEEIGTRSLELVMVQEKGNAV</sequence>
<dbReference type="Gene3D" id="1.25.40.10">
    <property type="entry name" value="Tetratricopeptide repeat domain"/>
    <property type="match status" value="1"/>
</dbReference>
<reference evidence="3 4" key="1">
    <citation type="submission" date="2015-01" db="EMBL/GenBank/DDBJ databases">
        <title>The Genome Sequence of Rhinocladiella mackenzie CBS 650.93.</title>
        <authorList>
            <consortium name="The Broad Institute Genomics Platform"/>
            <person name="Cuomo C."/>
            <person name="de Hoog S."/>
            <person name="Gorbushina A."/>
            <person name="Stielow B."/>
            <person name="Teixiera M."/>
            <person name="Abouelleil A."/>
            <person name="Chapman S.B."/>
            <person name="Priest M."/>
            <person name="Young S.K."/>
            <person name="Wortman J."/>
            <person name="Nusbaum C."/>
            <person name="Birren B."/>
        </authorList>
    </citation>
    <scope>NUCLEOTIDE SEQUENCE [LARGE SCALE GENOMIC DNA]</scope>
    <source>
        <strain evidence="3 4">CBS 650.93</strain>
    </source>
</reference>
<dbReference type="Pfam" id="PF13424">
    <property type="entry name" value="TPR_12"/>
    <property type="match status" value="1"/>
</dbReference>
<dbReference type="PANTHER" id="PTHR46082">
    <property type="entry name" value="ATP/GTP-BINDING PROTEIN-RELATED"/>
    <property type="match status" value="1"/>
</dbReference>
<dbReference type="Pfam" id="PF01048">
    <property type="entry name" value="PNP_UDP_1"/>
    <property type="match status" value="1"/>
</dbReference>
<dbReference type="GO" id="GO:0043531">
    <property type="term" value="F:ADP binding"/>
    <property type="evidence" value="ECO:0007669"/>
    <property type="project" value="InterPro"/>
</dbReference>
<feature type="domain" description="NB-ARC" evidence="1">
    <location>
        <begin position="336"/>
        <end position="468"/>
    </location>
</feature>
<name>A0A0D2FR06_9EURO</name>
<dbReference type="AlphaFoldDB" id="A0A0D2FR06"/>
<dbReference type="STRING" id="1442369.A0A0D2FR06"/>
<dbReference type="InterPro" id="IPR002182">
    <property type="entry name" value="NB-ARC"/>
</dbReference>
<dbReference type="VEuPathDB" id="FungiDB:Z518_05497"/>
<dbReference type="Pfam" id="PF00931">
    <property type="entry name" value="NB-ARC"/>
    <property type="match status" value="1"/>
</dbReference>
<dbReference type="GO" id="GO:0009116">
    <property type="term" value="P:nucleoside metabolic process"/>
    <property type="evidence" value="ECO:0007669"/>
    <property type="project" value="InterPro"/>
</dbReference>
<dbReference type="Proteomes" id="UP000053617">
    <property type="component" value="Unassembled WGS sequence"/>
</dbReference>
<dbReference type="OrthoDB" id="4120585at2759"/>
<dbReference type="InterPro" id="IPR027417">
    <property type="entry name" value="P-loop_NTPase"/>
</dbReference>
<dbReference type="RefSeq" id="XP_013271763.1">
    <property type="nucleotide sequence ID" value="XM_013416309.1"/>
</dbReference>
<dbReference type="SUPFAM" id="SSF48452">
    <property type="entry name" value="TPR-like"/>
    <property type="match status" value="1"/>
</dbReference>
<dbReference type="EMBL" id="KN847478">
    <property type="protein sequence ID" value="KIX04627.1"/>
    <property type="molecule type" value="Genomic_DNA"/>
</dbReference>
<evidence type="ECO:0000313" key="3">
    <source>
        <dbReference type="EMBL" id="KIX04627.1"/>
    </source>
</evidence>
<dbReference type="Pfam" id="PF13374">
    <property type="entry name" value="TPR_10"/>
    <property type="match status" value="1"/>
</dbReference>
<evidence type="ECO:0000259" key="1">
    <source>
        <dbReference type="Pfam" id="PF00931"/>
    </source>
</evidence>
<dbReference type="InterPro" id="IPR053137">
    <property type="entry name" value="NLR-like"/>
</dbReference>
<dbReference type="PRINTS" id="PR00364">
    <property type="entry name" value="DISEASERSIST"/>
</dbReference>
<dbReference type="InterPro" id="IPR019734">
    <property type="entry name" value="TPR_rpt"/>
</dbReference>
<dbReference type="SMART" id="SM00028">
    <property type="entry name" value="TPR"/>
    <property type="match status" value="3"/>
</dbReference>
<proteinExistence type="predicted"/>
<evidence type="ECO:0000313" key="4">
    <source>
        <dbReference type="Proteomes" id="UP000053617"/>
    </source>
</evidence>
<protein>
    <recommendedName>
        <fullName evidence="5">Nucleoside phosphorylase domain-containing protein</fullName>
    </recommendedName>
</protein>
<dbReference type="InterPro" id="IPR011990">
    <property type="entry name" value="TPR-like_helical_dom_sf"/>
</dbReference>
<dbReference type="Gene3D" id="3.40.50.300">
    <property type="entry name" value="P-loop containing nucleotide triphosphate hydrolases"/>
    <property type="match status" value="1"/>
</dbReference>
<dbReference type="SUPFAM" id="SSF52540">
    <property type="entry name" value="P-loop containing nucleoside triphosphate hydrolases"/>
    <property type="match status" value="1"/>
</dbReference>
<organism evidence="3 4">
    <name type="scientific">Rhinocladiella mackenziei CBS 650.93</name>
    <dbReference type="NCBI Taxonomy" id="1442369"/>
    <lineage>
        <taxon>Eukaryota</taxon>
        <taxon>Fungi</taxon>
        <taxon>Dikarya</taxon>
        <taxon>Ascomycota</taxon>
        <taxon>Pezizomycotina</taxon>
        <taxon>Eurotiomycetes</taxon>
        <taxon>Chaetothyriomycetidae</taxon>
        <taxon>Chaetothyriales</taxon>
        <taxon>Herpotrichiellaceae</taxon>
        <taxon>Rhinocladiella</taxon>
    </lineage>
</organism>
<dbReference type="GeneID" id="25293568"/>
<dbReference type="HOGENOM" id="CLU_000288_125_3_1"/>
<accession>A0A0D2FR06</accession>
<dbReference type="InterPro" id="IPR035994">
    <property type="entry name" value="Nucleoside_phosphorylase_sf"/>
</dbReference>
<dbReference type="PANTHER" id="PTHR46082:SF11">
    <property type="entry name" value="AAA+ ATPASE DOMAIN-CONTAINING PROTEIN-RELATED"/>
    <property type="match status" value="1"/>
</dbReference>
<dbReference type="GO" id="GO:0003824">
    <property type="term" value="F:catalytic activity"/>
    <property type="evidence" value="ECO:0007669"/>
    <property type="project" value="InterPro"/>
</dbReference>